<keyword evidence="7" id="KW-1185">Reference proteome</keyword>
<dbReference type="AlphaFoldDB" id="A0A1G7VH43"/>
<dbReference type="InterPro" id="IPR007484">
    <property type="entry name" value="Peptidase_M28"/>
</dbReference>
<feature type="signal peptide" evidence="4">
    <location>
        <begin position="1"/>
        <end position="19"/>
    </location>
</feature>
<reference evidence="7" key="1">
    <citation type="submission" date="2016-10" db="EMBL/GenBank/DDBJ databases">
        <authorList>
            <person name="Varghese N."/>
            <person name="Submissions S."/>
        </authorList>
    </citation>
    <scope>NUCLEOTIDE SEQUENCE [LARGE SCALE GENOMIC DNA]</scope>
    <source>
        <strain evidence="7">DSM 17933</strain>
    </source>
</reference>
<gene>
    <name evidence="6" type="ORF">SAMN05421827_10886</name>
</gene>
<dbReference type="InterPro" id="IPR036116">
    <property type="entry name" value="FN3_sf"/>
</dbReference>
<keyword evidence="3" id="KW-0378">Hydrolase</keyword>
<evidence type="ECO:0000313" key="7">
    <source>
        <dbReference type="Proteomes" id="UP000199643"/>
    </source>
</evidence>
<dbReference type="GO" id="GO:0008235">
    <property type="term" value="F:metalloexopeptidase activity"/>
    <property type="evidence" value="ECO:0007669"/>
    <property type="project" value="InterPro"/>
</dbReference>
<dbReference type="EMBL" id="FNCH01000008">
    <property type="protein sequence ID" value="SDG59017.1"/>
    <property type="molecule type" value="Genomic_DNA"/>
</dbReference>
<dbReference type="GO" id="GO:0006508">
    <property type="term" value="P:proteolysis"/>
    <property type="evidence" value="ECO:0007669"/>
    <property type="project" value="InterPro"/>
</dbReference>
<proteinExistence type="predicted"/>
<dbReference type="Proteomes" id="UP000199643">
    <property type="component" value="Unassembled WGS sequence"/>
</dbReference>
<dbReference type="PANTHER" id="PTHR12147">
    <property type="entry name" value="METALLOPEPTIDASE M28 FAMILY MEMBER"/>
    <property type="match status" value="1"/>
</dbReference>
<comment type="subcellular location">
    <subcellularLocation>
        <location evidence="1">Secreted</location>
    </subcellularLocation>
</comment>
<dbReference type="Gene3D" id="3.40.630.10">
    <property type="entry name" value="Zn peptidases"/>
    <property type="match status" value="1"/>
</dbReference>
<name>A0A1G7VH43_9SPHI</name>
<feature type="domain" description="Fibronectin type-III" evidence="5">
    <location>
        <begin position="364"/>
        <end position="449"/>
    </location>
</feature>
<keyword evidence="3" id="KW-0645">Protease</keyword>
<dbReference type="RefSeq" id="WP_090500078.1">
    <property type="nucleotide sequence ID" value="NZ_FNCH01000008.1"/>
</dbReference>
<sequence>MKKAYTLLTFIAMSLSLNAQVVVNRNQDIEKMVKAVNSDSLKSYISKMVSFGTRNTLSDIKSKTKGIGAARNWVLSKFNQFARQSDGRLTAYLDTITFKPDGKRVDRPTLLGNAVAILKGTDTNDNRVYVVSGHLDSRVTDVMNRTSNAPGANDDGSGVAGVIEAARIMSQYQFPATIVFVAVSGEEQSLLGSGFMASTAKREKWNVDAMLNNDMIGSNNSSETQIIDNTRLRVFSEGLPSFDLDKNAKSIRQFGLENDGKSRQLARYVKEIGERYVDQLEIKLIYRNDRFLRGGDHTPFVENGFTAVRITEMNENFDHQHQDLRTENGVRYGDLQEFMDFEYLRKNTGVNIAVLANLAKAPSSPTEVKIDVKNLSNSTLLYWKAPLNGTAKGYYVLMRETSNAIWEKKFFTSATELKLPYSKDNYLFAVQSIGNDGSESLPVVPGIGR</sequence>
<dbReference type="STRING" id="405671.SAMN05421827_10886"/>
<dbReference type="OrthoDB" id="9787436at2"/>
<dbReference type="InterPro" id="IPR045175">
    <property type="entry name" value="M28_fam"/>
</dbReference>
<evidence type="ECO:0000256" key="3">
    <source>
        <dbReference type="ARBA" id="ARBA00023049"/>
    </source>
</evidence>
<evidence type="ECO:0000256" key="1">
    <source>
        <dbReference type="ARBA" id="ARBA00004613"/>
    </source>
</evidence>
<dbReference type="PROSITE" id="PS50853">
    <property type="entry name" value="FN3"/>
    <property type="match status" value="1"/>
</dbReference>
<dbReference type="Pfam" id="PF04389">
    <property type="entry name" value="Peptidase_M28"/>
    <property type="match status" value="1"/>
</dbReference>
<evidence type="ECO:0000256" key="4">
    <source>
        <dbReference type="SAM" id="SignalP"/>
    </source>
</evidence>
<keyword evidence="4" id="KW-0732">Signal</keyword>
<keyword evidence="3" id="KW-0482">Metalloprotease</keyword>
<feature type="chain" id="PRO_5011787041" evidence="4">
    <location>
        <begin position="20"/>
        <end position="449"/>
    </location>
</feature>
<evidence type="ECO:0000313" key="6">
    <source>
        <dbReference type="EMBL" id="SDG59017.1"/>
    </source>
</evidence>
<evidence type="ECO:0000256" key="2">
    <source>
        <dbReference type="ARBA" id="ARBA00022525"/>
    </source>
</evidence>
<accession>A0A1G7VH43</accession>
<dbReference type="InterPro" id="IPR013783">
    <property type="entry name" value="Ig-like_fold"/>
</dbReference>
<dbReference type="SUPFAM" id="SSF53187">
    <property type="entry name" value="Zn-dependent exopeptidases"/>
    <property type="match status" value="1"/>
</dbReference>
<dbReference type="PANTHER" id="PTHR12147:SF26">
    <property type="entry name" value="PEPTIDASE M28 DOMAIN-CONTAINING PROTEIN"/>
    <property type="match status" value="1"/>
</dbReference>
<dbReference type="SUPFAM" id="SSF49265">
    <property type="entry name" value="Fibronectin type III"/>
    <property type="match status" value="1"/>
</dbReference>
<evidence type="ECO:0000259" key="5">
    <source>
        <dbReference type="PROSITE" id="PS50853"/>
    </source>
</evidence>
<dbReference type="GO" id="GO:0005576">
    <property type="term" value="C:extracellular region"/>
    <property type="evidence" value="ECO:0007669"/>
    <property type="project" value="UniProtKB-SubCell"/>
</dbReference>
<dbReference type="InterPro" id="IPR003961">
    <property type="entry name" value="FN3_dom"/>
</dbReference>
<organism evidence="6 7">
    <name type="scientific">Pedobacter terrae</name>
    <dbReference type="NCBI Taxonomy" id="405671"/>
    <lineage>
        <taxon>Bacteria</taxon>
        <taxon>Pseudomonadati</taxon>
        <taxon>Bacteroidota</taxon>
        <taxon>Sphingobacteriia</taxon>
        <taxon>Sphingobacteriales</taxon>
        <taxon>Sphingobacteriaceae</taxon>
        <taxon>Pedobacter</taxon>
    </lineage>
</organism>
<keyword evidence="2" id="KW-0964">Secreted</keyword>
<protein>
    <submittedName>
        <fullName evidence="6">Peptidase family M28</fullName>
    </submittedName>
</protein>
<dbReference type="Gene3D" id="2.60.40.10">
    <property type="entry name" value="Immunoglobulins"/>
    <property type="match status" value="1"/>
</dbReference>